<dbReference type="PANTHER" id="PTHR23287">
    <property type="entry name" value="RUBY-EYE2-LIKE PROTEIN"/>
    <property type="match status" value="1"/>
</dbReference>
<dbReference type="OrthoDB" id="19493at2759"/>
<accession>A0A2G8JDA2</accession>
<evidence type="ECO:0000259" key="2">
    <source>
        <dbReference type="Pfam" id="PF23756"/>
    </source>
</evidence>
<name>A0A2G8JDA2_STIJA</name>
<evidence type="ECO:0000313" key="3">
    <source>
        <dbReference type="EMBL" id="PIK33722.1"/>
    </source>
</evidence>
<feature type="region of interest" description="Disordered" evidence="1">
    <location>
        <begin position="486"/>
        <end position="682"/>
    </location>
</feature>
<dbReference type="AlphaFoldDB" id="A0A2G8JDA2"/>
<evidence type="ECO:0000313" key="4">
    <source>
        <dbReference type="Proteomes" id="UP000230750"/>
    </source>
</evidence>
<gene>
    <name evidence="3" type="ORF">BSL78_29460</name>
</gene>
<feature type="region of interest" description="Disordered" evidence="1">
    <location>
        <begin position="1"/>
        <end position="21"/>
    </location>
</feature>
<feature type="compositionally biased region" description="Basic and acidic residues" evidence="1">
    <location>
        <begin position="574"/>
        <end position="596"/>
    </location>
</feature>
<feature type="compositionally biased region" description="Polar residues" evidence="1">
    <location>
        <begin position="597"/>
        <end position="612"/>
    </location>
</feature>
<evidence type="ECO:0000256" key="1">
    <source>
        <dbReference type="SAM" id="MobiDB-lite"/>
    </source>
</evidence>
<dbReference type="Proteomes" id="UP000230750">
    <property type="component" value="Unassembled WGS sequence"/>
</dbReference>
<protein>
    <recommendedName>
        <fullName evidence="2">HPS5-like beta-propeller domain-containing protein</fullName>
    </recommendedName>
</protein>
<feature type="domain" description="HPS5-like beta-propeller" evidence="2">
    <location>
        <begin position="30"/>
        <end position="258"/>
    </location>
</feature>
<dbReference type="STRING" id="307972.A0A2G8JDA2"/>
<reference evidence="3 4" key="1">
    <citation type="journal article" date="2017" name="PLoS Biol.">
        <title>The sea cucumber genome provides insights into morphological evolution and visceral regeneration.</title>
        <authorList>
            <person name="Zhang X."/>
            <person name="Sun L."/>
            <person name="Yuan J."/>
            <person name="Sun Y."/>
            <person name="Gao Y."/>
            <person name="Zhang L."/>
            <person name="Li S."/>
            <person name="Dai H."/>
            <person name="Hamel J.F."/>
            <person name="Liu C."/>
            <person name="Yu Y."/>
            <person name="Liu S."/>
            <person name="Lin W."/>
            <person name="Guo K."/>
            <person name="Jin S."/>
            <person name="Xu P."/>
            <person name="Storey K.B."/>
            <person name="Huan P."/>
            <person name="Zhang T."/>
            <person name="Zhou Y."/>
            <person name="Zhang J."/>
            <person name="Lin C."/>
            <person name="Li X."/>
            <person name="Xing L."/>
            <person name="Huo D."/>
            <person name="Sun M."/>
            <person name="Wang L."/>
            <person name="Mercier A."/>
            <person name="Li F."/>
            <person name="Yang H."/>
            <person name="Xiang J."/>
        </authorList>
    </citation>
    <scope>NUCLEOTIDE SEQUENCE [LARGE SCALE GENOMIC DNA]</scope>
    <source>
        <strain evidence="3">Shaxun</strain>
        <tissue evidence="3">Muscle</tissue>
    </source>
</reference>
<feature type="compositionally biased region" description="Basic and acidic residues" evidence="1">
    <location>
        <begin position="489"/>
        <end position="510"/>
    </location>
</feature>
<organism evidence="3 4">
    <name type="scientific">Stichopus japonicus</name>
    <name type="common">Sea cucumber</name>
    <dbReference type="NCBI Taxonomy" id="307972"/>
    <lineage>
        <taxon>Eukaryota</taxon>
        <taxon>Metazoa</taxon>
        <taxon>Echinodermata</taxon>
        <taxon>Eleutherozoa</taxon>
        <taxon>Echinozoa</taxon>
        <taxon>Holothuroidea</taxon>
        <taxon>Aspidochirotacea</taxon>
        <taxon>Aspidochirotida</taxon>
        <taxon>Stichopodidae</taxon>
        <taxon>Apostichopus</taxon>
    </lineage>
</organism>
<dbReference type="InterPro" id="IPR056499">
    <property type="entry name" value="Beta-prop_HPS5-like"/>
</dbReference>
<proteinExistence type="predicted"/>
<feature type="compositionally biased region" description="Basic and acidic residues" evidence="1">
    <location>
        <begin position="668"/>
        <end position="677"/>
    </location>
</feature>
<comment type="caution">
    <text evidence="3">The sequence shown here is derived from an EMBL/GenBank/DDBJ whole genome shotgun (WGS) entry which is preliminary data.</text>
</comment>
<dbReference type="Gene3D" id="2.130.10.10">
    <property type="entry name" value="YVTN repeat-like/Quinoprotein amine dehydrogenase"/>
    <property type="match status" value="1"/>
</dbReference>
<feature type="compositionally biased region" description="Polar residues" evidence="1">
    <location>
        <begin position="511"/>
        <end position="524"/>
    </location>
</feature>
<dbReference type="PANTHER" id="PTHR23287:SF18">
    <property type="entry name" value="BLOC-2 COMPLEX MEMBER HPS5"/>
    <property type="match status" value="1"/>
</dbReference>
<dbReference type="InterPro" id="IPR001680">
    <property type="entry name" value="WD40_rpt"/>
</dbReference>
<dbReference type="InterPro" id="IPR036322">
    <property type="entry name" value="WD40_repeat_dom_sf"/>
</dbReference>
<dbReference type="SUPFAM" id="SSF50978">
    <property type="entry name" value="WD40 repeat-like"/>
    <property type="match status" value="1"/>
</dbReference>
<feature type="compositionally biased region" description="Polar residues" evidence="1">
    <location>
        <begin position="562"/>
        <end position="572"/>
    </location>
</feature>
<dbReference type="EMBL" id="MRZV01002433">
    <property type="protein sequence ID" value="PIK33722.1"/>
    <property type="molecule type" value="Genomic_DNA"/>
</dbReference>
<sequence>MATEVAPSTDSGNGNGEAKTTTPQDFSHLLVEFESQDELLKPIRQSARIKYSALDVSKEHIALGASTGSVYIFQRDNLNYILQLSGNNGSISKLLFSRRCDRLAVVTWDSLIVVWELNIQERKNPVQILTSTTHKDAGITCLAWDESGNRVFAGDERGWVTITNVDSKKPSGLFKLLSQVILKADSQIVQLDFVNDDLLVSTLTRIHVCFTKRKKCTTIGKKLREGFFGACFYRSSNGGREAVVLSARPGSRIWRSKFPRFLPEFPSTAQSLIFSKLWMISDHFILALASSGIYILDLENVQVILWTDSIKEYEKHVAKLEESNEPEDSVKLFRVLSELELTQGDTVSMASSHGSNDSGDVVRLESGIHVIRRRNESENSDEGHIPLTGAESCNQGQDLERAAGEDISGVVVSEFGANDEDEMDGDPVMTTDAVHKVEDERPPEAGHQDTEDVDRTVTNVLLSLKSQSSKPSVEVIGQRSPEVIGQRSPEVRNDMEMKHDGTDDVDKVTDSETVPSKGQTSGHTTKMKGQRSPEEEELRGLARGESIGSCASHVKHEKNGEINCNVTRNTENVTDDKADIPSDEKEEKEKLIKQDPSDNSADDNSCPDSLLQTDKPICERDGSSTFDLHNPQETESQGILETTAIQHEHNVTPEELSPEGDLSTKQTSSRDGRDPHAGMDSTKAVKNIFRSGAIYDEKIVNCEENMLRPRSESLASEPTENGDKGEVAAVGTDLKRDETILRTDVAGEQTSLWERSRGSEMMKMCSSQSPLKYHKSRLQMWFL</sequence>
<dbReference type="Pfam" id="PF23756">
    <property type="entry name" value="Beta-prop_HPS5"/>
    <property type="match status" value="1"/>
</dbReference>
<dbReference type="InterPro" id="IPR015943">
    <property type="entry name" value="WD40/YVTN_repeat-like_dom_sf"/>
</dbReference>
<dbReference type="GO" id="GO:0048066">
    <property type="term" value="P:developmental pigmentation"/>
    <property type="evidence" value="ECO:0007669"/>
    <property type="project" value="TreeGrafter"/>
</dbReference>
<feature type="compositionally biased region" description="Polar residues" evidence="1">
    <location>
        <begin position="623"/>
        <end position="645"/>
    </location>
</feature>
<dbReference type="SMART" id="SM00320">
    <property type="entry name" value="WD40"/>
    <property type="match status" value="2"/>
</dbReference>
<keyword evidence="4" id="KW-1185">Reference proteome</keyword>
<dbReference type="GO" id="GO:0005737">
    <property type="term" value="C:cytoplasm"/>
    <property type="evidence" value="ECO:0007669"/>
    <property type="project" value="TreeGrafter"/>
</dbReference>